<organism evidence="3 4">
    <name type="scientific">Parashewanella curva</name>
    <dbReference type="NCBI Taxonomy" id="2338552"/>
    <lineage>
        <taxon>Bacteria</taxon>
        <taxon>Pseudomonadati</taxon>
        <taxon>Pseudomonadota</taxon>
        <taxon>Gammaproteobacteria</taxon>
        <taxon>Alteromonadales</taxon>
        <taxon>Shewanellaceae</taxon>
        <taxon>Parashewanella</taxon>
    </lineage>
</organism>
<proteinExistence type="predicted"/>
<feature type="signal peptide" evidence="2">
    <location>
        <begin position="1"/>
        <end position="20"/>
    </location>
</feature>
<feature type="chain" id="PRO_5017965677" description="Zinc-regulated TonB-dependent outer membrane receptor" evidence="2">
    <location>
        <begin position="21"/>
        <end position="405"/>
    </location>
</feature>
<comment type="caution">
    <text evidence="3">The sequence shown here is derived from an EMBL/GenBank/DDBJ whole genome shotgun (WGS) entry which is preliminary data.</text>
</comment>
<feature type="region of interest" description="Disordered" evidence="1">
    <location>
        <begin position="224"/>
        <end position="256"/>
    </location>
</feature>
<evidence type="ECO:0000256" key="1">
    <source>
        <dbReference type="SAM" id="MobiDB-lite"/>
    </source>
</evidence>
<dbReference type="OrthoDB" id="9788733at2"/>
<dbReference type="SUPFAM" id="SSF56935">
    <property type="entry name" value="Porins"/>
    <property type="match status" value="1"/>
</dbReference>
<evidence type="ECO:0000313" key="4">
    <source>
        <dbReference type="Proteomes" id="UP000281474"/>
    </source>
</evidence>
<sequence>MKFSKSALFIALASVSMASAAQTNQNSLGKNINISSIINGNYQSAEKALSEREKGFSIGGSELAISGFIDDSLYGKFTTVLHEHDGDMEVEVEEAFIQTMSLPAGFSLRGGRFLSNIGYLNNQHTHTDAFADRPAVYRALLGDHYFDDGLRLDYLAPTDVYWAMGVEAFKGNKFRAENDEVKPKSTGVYTAYTKIGDDIGESSSWQLGFSYINNQNGLTALEHHEEEHDHDHEDEKEHAHEAEGEHGHEDAHGHSHAAKFTGKHIYGVDAVYKWAPKGNYKYQHLTLTGEYFKATDLFSAEEHQDEVDDLSHNGWYVSSVYQFSPNWSAGLRYGEVTVQEAHEDHADEMKLKESEFQVSYHTSHFSTIRLQYSHQDGTGELKPVDENSVTLQFIVALGAHGAHQF</sequence>
<reference evidence="3 4" key="1">
    <citation type="submission" date="2018-09" db="EMBL/GenBank/DDBJ databases">
        <title>Phylogeny of the Shewanellaceae, and recommendation for two new genera, Pseudoshewanella and Parashewanella.</title>
        <authorList>
            <person name="Wang G."/>
        </authorList>
    </citation>
    <scope>NUCLEOTIDE SEQUENCE [LARGE SCALE GENOMIC DNA]</scope>
    <source>
        <strain evidence="3 4">C51</strain>
    </source>
</reference>
<dbReference type="RefSeq" id="WP_121837840.1">
    <property type="nucleotide sequence ID" value="NZ_ML014759.1"/>
</dbReference>
<dbReference type="Gene3D" id="2.40.160.10">
    <property type="entry name" value="Porin"/>
    <property type="match status" value="1"/>
</dbReference>
<dbReference type="InterPro" id="IPR023614">
    <property type="entry name" value="Porin_dom_sf"/>
</dbReference>
<accession>A0A3L8PZP1</accession>
<evidence type="ECO:0000313" key="3">
    <source>
        <dbReference type="EMBL" id="RLV60936.1"/>
    </source>
</evidence>
<evidence type="ECO:0008006" key="5">
    <source>
        <dbReference type="Google" id="ProtNLM"/>
    </source>
</evidence>
<dbReference type="EMBL" id="QZEI01000010">
    <property type="protein sequence ID" value="RLV60936.1"/>
    <property type="molecule type" value="Genomic_DNA"/>
</dbReference>
<keyword evidence="4" id="KW-1185">Reference proteome</keyword>
<name>A0A3L8PZP1_9GAMM</name>
<dbReference type="Proteomes" id="UP000281474">
    <property type="component" value="Unassembled WGS sequence"/>
</dbReference>
<protein>
    <recommendedName>
        <fullName evidence="5">Zinc-regulated TonB-dependent outer membrane receptor</fullName>
    </recommendedName>
</protein>
<dbReference type="AlphaFoldDB" id="A0A3L8PZP1"/>
<gene>
    <name evidence="3" type="ORF">D5018_04655</name>
</gene>
<keyword evidence="2" id="KW-0732">Signal</keyword>
<evidence type="ECO:0000256" key="2">
    <source>
        <dbReference type="SAM" id="SignalP"/>
    </source>
</evidence>
<feature type="compositionally biased region" description="Basic and acidic residues" evidence="1">
    <location>
        <begin position="224"/>
        <end position="253"/>
    </location>
</feature>